<sequence>MENNNHKSTSNGAEMISSLTHSDLSNKMISELILKSGLTGNYMESCLPSEDNRAVKRHLNEKTSFNTRTIHPVKRNEEEVSVHDIEGDALNDYFRGVGASVSSFPTLHPMKKKDESESRQLTCNKNKVKQLSQLRMLLEQNLPKRITSISSLSSSKEDLAPIVSSVVTQNTQISSQSSDPAVVKNQLPSEIHATHLNTQQFDLNNLCSSELMPSTIDKLNSNNSQFSVIEKLNTSNSQFNVINKLNTSNSQFNVISKLHASNSQFNAFDKPLIDLCSNENNNMSGTTEISILMSF</sequence>
<reference evidence="1 2" key="1">
    <citation type="submission" date="2021-06" db="EMBL/GenBank/DDBJ databases">
        <title>Caerostris extrusa draft genome.</title>
        <authorList>
            <person name="Kono N."/>
            <person name="Arakawa K."/>
        </authorList>
    </citation>
    <scope>NUCLEOTIDE SEQUENCE [LARGE SCALE GENOMIC DNA]</scope>
</reference>
<dbReference type="GO" id="GO:0003677">
    <property type="term" value="F:DNA binding"/>
    <property type="evidence" value="ECO:0007669"/>
    <property type="project" value="UniProtKB-KW"/>
</dbReference>
<dbReference type="EMBL" id="BPLR01021303">
    <property type="protein sequence ID" value="GIX88180.1"/>
    <property type="molecule type" value="Genomic_DNA"/>
</dbReference>
<gene>
    <name evidence="1" type="primary">Rfx5</name>
    <name evidence="1" type="ORF">CEXT_757231</name>
</gene>
<evidence type="ECO:0000313" key="2">
    <source>
        <dbReference type="Proteomes" id="UP001054945"/>
    </source>
</evidence>
<evidence type="ECO:0000313" key="1">
    <source>
        <dbReference type="EMBL" id="GIX88180.1"/>
    </source>
</evidence>
<keyword evidence="2" id="KW-1185">Reference proteome</keyword>
<keyword evidence="1" id="KW-0238">DNA-binding</keyword>
<dbReference type="Proteomes" id="UP001054945">
    <property type="component" value="Unassembled WGS sequence"/>
</dbReference>
<protein>
    <submittedName>
        <fullName evidence="1">DNA-binding protein Rfx5</fullName>
    </submittedName>
</protein>
<proteinExistence type="predicted"/>
<organism evidence="1 2">
    <name type="scientific">Caerostris extrusa</name>
    <name type="common">Bark spider</name>
    <name type="synonym">Caerostris bankana</name>
    <dbReference type="NCBI Taxonomy" id="172846"/>
    <lineage>
        <taxon>Eukaryota</taxon>
        <taxon>Metazoa</taxon>
        <taxon>Ecdysozoa</taxon>
        <taxon>Arthropoda</taxon>
        <taxon>Chelicerata</taxon>
        <taxon>Arachnida</taxon>
        <taxon>Araneae</taxon>
        <taxon>Araneomorphae</taxon>
        <taxon>Entelegynae</taxon>
        <taxon>Araneoidea</taxon>
        <taxon>Araneidae</taxon>
        <taxon>Caerostris</taxon>
    </lineage>
</organism>
<comment type="caution">
    <text evidence="1">The sequence shown here is derived from an EMBL/GenBank/DDBJ whole genome shotgun (WGS) entry which is preliminary data.</text>
</comment>
<accession>A0AAV4NTC4</accession>
<name>A0AAV4NTC4_CAEEX</name>
<dbReference type="AlphaFoldDB" id="A0AAV4NTC4"/>